<sequence>MRRVQLGPPGWLILEVGQETDRSVGFVELAPQRVPVGRLIVLTEAFAPATMEPVLYAKPGRRR</sequence>
<dbReference type="Proteomes" id="UP000320244">
    <property type="component" value="Unassembled WGS sequence"/>
</dbReference>
<keyword evidence="2" id="KW-1185">Reference proteome</keyword>
<accession>A0A563E517</accession>
<gene>
    <name evidence="1" type="ORF">FGL98_05105</name>
</gene>
<comment type="caution">
    <text evidence="1">The sequence shown here is derived from an EMBL/GenBank/DDBJ whole genome shotgun (WGS) entry which is preliminary data.</text>
</comment>
<dbReference type="RefSeq" id="WP_146315663.1">
    <property type="nucleotide sequence ID" value="NZ_VCQV01000005.1"/>
</dbReference>
<evidence type="ECO:0000313" key="2">
    <source>
        <dbReference type="Proteomes" id="UP000320244"/>
    </source>
</evidence>
<name>A0A563E517_9MICO</name>
<protein>
    <submittedName>
        <fullName evidence="1">Uncharacterized protein</fullName>
    </submittedName>
</protein>
<organism evidence="1 2">
    <name type="scientific">Leekyejoonella antrihumi</name>
    <dbReference type="NCBI Taxonomy" id="1660198"/>
    <lineage>
        <taxon>Bacteria</taxon>
        <taxon>Bacillati</taxon>
        <taxon>Actinomycetota</taxon>
        <taxon>Actinomycetes</taxon>
        <taxon>Micrococcales</taxon>
        <taxon>Dermacoccaceae</taxon>
        <taxon>Leekyejoonella</taxon>
    </lineage>
</organism>
<reference evidence="1 2" key="1">
    <citation type="submission" date="2019-05" db="EMBL/GenBank/DDBJ databases">
        <authorList>
            <person name="Lee S.D."/>
        </authorList>
    </citation>
    <scope>NUCLEOTIDE SEQUENCE [LARGE SCALE GENOMIC DNA]</scope>
    <source>
        <strain evidence="1 2">C5-26</strain>
    </source>
</reference>
<dbReference type="AlphaFoldDB" id="A0A563E517"/>
<dbReference type="EMBL" id="VCQV01000005">
    <property type="protein sequence ID" value="TWP37596.1"/>
    <property type="molecule type" value="Genomic_DNA"/>
</dbReference>
<reference evidence="1 2" key="2">
    <citation type="submission" date="2019-08" db="EMBL/GenBank/DDBJ databases">
        <title>Jejuicoccus antrihumi gen. nov., sp. nov., a new member of the family Dermacoccaceae isolated from a cave.</title>
        <authorList>
            <person name="Schumann P."/>
            <person name="Kim I.S."/>
        </authorList>
    </citation>
    <scope>NUCLEOTIDE SEQUENCE [LARGE SCALE GENOMIC DNA]</scope>
    <source>
        <strain evidence="1 2">C5-26</strain>
    </source>
</reference>
<proteinExistence type="predicted"/>
<evidence type="ECO:0000313" key="1">
    <source>
        <dbReference type="EMBL" id="TWP37596.1"/>
    </source>
</evidence>